<reference evidence="1 2" key="1">
    <citation type="journal article" date="2023" name="Science">
        <title>Complex scaffold remodeling in plant triterpene biosynthesis.</title>
        <authorList>
            <person name="De La Pena R."/>
            <person name="Hodgson H."/>
            <person name="Liu J.C."/>
            <person name="Stephenson M.J."/>
            <person name="Martin A.C."/>
            <person name="Owen C."/>
            <person name="Harkess A."/>
            <person name="Leebens-Mack J."/>
            <person name="Jimenez L.E."/>
            <person name="Osbourn A."/>
            <person name="Sattely E.S."/>
        </authorList>
    </citation>
    <scope>NUCLEOTIDE SEQUENCE [LARGE SCALE GENOMIC DNA]</scope>
    <source>
        <strain evidence="2">cv. JPN11</strain>
        <tissue evidence="1">Leaf</tissue>
    </source>
</reference>
<dbReference type="EMBL" id="CM051403">
    <property type="protein sequence ID" value="KAJ4708469.1"/>
    <property type="molecule type" value="Genomic_DNA"/>
</dbReference>
<evidence type="ECO:0000313" key="1">
    <source>
        <dbReference type="EMBL" id="KAJ4708469.1"/>
    </source>
</evidence>
<accession>A0ACC1XCN2</accession>
<sequence>MTMEIISSDHEKQIAQEKMESKKGGIRTMPFIIGESLIVYMIIYVYVYMLQYLGLCVNFANLSVNIAANETFEKVAGVGLQVNMILYLIYEYHMSSATGTNVLFVWSAISHFMPIIGAFLSDSFLGRFRVISLGTVTSLLGMTLLWSTAIFSSVRPPRCNPFLEICESAKPSHLALLFSSFALMSIGAGGIRSCSITFGADQFDNPDNPKNERILQSFFNWYYASVGISIMISVTVIVYIQGKAGWVIGFGVPVGLMFISTVMFVLGSSLYVKMKADKSLFTGFAQVISASWKNRQLPLPPTDSERWYYHKGSKLIAPSERIRFLNKACIIKNREKDLDNDGVAIEPWKLCTVKQVEELKALVKVIPIWSSGIMIAVTISQYSFPVLQATTMDRHIFAKKLKIPPSSFSVFSLLTLTIWVAIYDRIIVPMLSKFTHRPRGLSLKQRIGIGLALSCVSTAVSALVERKRRNAAIREGFSDNPLGVITMSAMWLVPQYCLVGISEAFNAIGQIEFYYSQFPKSMTSIGVSLLSLGFAVGNLVGSLIVSILNHVTKRGGKVSWVANNLNRGHYDYYYWILCVLSVINFFYYLACSWAYGSCEDAKVWDEEVIITKEEEITGSPIIHPRI</sequence>
<name>A0ACC1XCN2_MELAZ</name>
<dbReference type="Proteomes" id="UP001164539">
    <property type="component" value="Chromosome 10"/>
</dbReference>
<organism evidence="1 2">
    <name type="scientific">Melia azedarach</name>
    <name type="common">Chinaberry tree</name>
    <dbReference type="NCBI Taxonomy" id="155640"/>
    <lineage>
        <taxon>Eukaryota</taxon>
        <taxon>Viridiplantae</taxon>
        <taxon>Streptophyta</taxon>
        <taxon>Embryophyta</taxon>
        <taxon>Tracheophyta</taxon>
        <taxon>Spermatophyta</taxon>
        <taxon>Magnoliopsida</taxon>
        <taxon>eudicotyledons</taxon>
        <taxon>Gunneridae</taxon>
        <taxon>Pentapetalae</taxon>
        <taxon>rosids</taxon>
        <taxon>malvids</taxon>
        <taxon>Sapindales</taxon>
        <taxon>Meliaceae</taxon>
        <taxon>Melia</taxon>
    </lineage>
</organism>
<keyword evidence="2" id="KW-1185">Reference proteome</keyword>
<evidence type="ECO:0000313" key="2">
    <source>
        <dbReference type="Proteomes" id="UP001164539"/>
    </source>
</evidence>
<proteinExistence type="predicted"/>
<gene>
    <name evidence="1" type="ORF">OWV82_018409</name>
</gene>
<comment type="caution">
    <text evidence="1">The sequence shown here is derived from an EMBL/GenBank/DDBJ whole genome shotgun (WGS) entry which is preliminary data.</text>
</comment>
<protein>
    <submittedName>
        <fullName evidence="1">Protein NRT1/ PTR FAMILY 1.2 like</fullName>
    </submittedName>
</protein>